<feature type="domain" description="DUF7704" evidence="2">
    <location>
        <begin position="4"/>
        <end position="143"/>
    </location>
</feature>
<evidence type="ECO:0000313" key="3">
    <source>
        <dbReference type="EMBL" id="CAI6342081.1"/>
    </source>
</evidence>
<accession>A0A9W4XX76</accession>
<feature type="transmembrane region" description="Helical" evidence="1">
    <location>
        <begin position="89"/>
        <end position="105"/>
    </location>
</feature>
<sequence>MTAHVIPRFYRFFFTWLDPMIAFSGGLTDFVSPDFIVNSLVSKELRPELAVNPTYKFIFQQAGGAMFAAGFLSVALLRATNDLKIWKHVQAAILIMDFATLYSAWDTLRLQGRLMAGWRGEDWGTVGVTAFVTLLRIAFLAEVGFRPKPASRVNQRTML</sequence>
<dbReference type="AlphaFoldDB" id="A0A9W4XX76"/>
<proteinExistence type="predicted"/>
<feature type="transmembrane region" description="Helical" evidence="1">
    <location>
        <begin position="57"/>
        <end position="77"/>
    </location>
</feature>
<reference evidence="3" key="1">
    <citation type="submission" date="2023-01" db="EMBL/GenBank/DDBJ databases">
        <authorList>
            <person name="Van Ghelder C."/>
            <person name="Rancurel C."/>
        </authorList>
    </citation>
    <scope>NUCLEOTIDE SEQUENCE</scope>
    <source>
        <strain evidence="3">CNCM I-4278</strain>
    </source>
</reference>
<feature type="transmembrane region" description="Helical" evidence="1">
    <location>
        <begin position="12"/>
        <end position="37"/>
    </location>
</feature>
<keyword evidence="4" id="KW-1185">Reference proteome</keyword>
<organism evidence="3 4">
    <name type="scientific">Periconia digitata</name>
    <dbReference type="NCBI Taxonomy" id="1303443"/>
    <lineage>
        <taxon>Eukaryota</taxon>
        <taxon>Fungi</taxon>
        <taxon>Dikarya</taxon>
        <taxon>Ascomycota</taxon>
        <taxon>Pezizomycotina</taxon>
        <taxon>Dothideomycetes</taxon>
        <taxon>Pleosporomycetidae</taxon>
        <taxon>Pleosporales</taxon>
        <taxon>Massarineae</taxon>
        <taxon>Periconiaceae</taxon>
        <taxon>Periconia</taxon>
    </lineage>
</organism>
<evidence type="ECO:0000259" key="2">
    <source>
        <dbReference type="Pfam" id="PF24803"/>
    </source>
</evidence>
<evidence type="ECO:0000313" key="4">
    <source>
        <dbReference type="Proteomes" id="UP001152607"/>
    </source>
</evidence>
<gene>
    <name evidence="3" type="ORF">PDIGIT_LOCUS15284</name>
</gene>
<dbReference type="Pfam" id="PF24803">
    <property type="entry name" value="DUF7704"/>
    <property type="match status" value="1"/>
</dbReference>
<dbReference type="OrthoDB" id="5313995at2759"/>
<comment type="caution">
    <text evidence="3">The sequence shown here is derived from an EMBL/GenBank/DDBJ whole genome shotgun (WGS) entry which is preliminary data.</text>
</comment>
<keyword evidence="1" id="KW-1133">Transmembrane helix</keyword>
<dbReference type="EMBL" id="CAOQHR010000013">
    <property type="protein sequence ID" value="CAI6342081.1"/>
    <property type="molecule type" value="Genomic_DNA"/>
</dbReference>
<dbReference type="InterPro" id="IPR056121">
    <property type="entry name" value="DUF7704"/>
</dbReference>
<evidence type="ECO:0000256" key="1">
    <source>
        <dbReference type="SAM" id="Phobius"/>
    </source>
</evidence>
<dbReference type="PANTHER" id="PTHR37019:SF1">
    <property type="entry name" value="EXPERA DOMAIN-CONTAINING PROTEIN"/>
    <property type="match status" value="1"/>
</dbReference>
<name>A0A9W4XX76_9PLEO</name>
<dbReference type="Proteomes" id="UP001152607">
    <property type="component" value="Unassembled WGS sequence"/>
</dbReference>
<keyword evidence="1" id="KW-0472">Membrane</keyword>
<dbReference type="PANTHER" id="PTHR37019">
    <property type="entry name" value="CHROMOSOME 1, WHOLE GENOME SHOTGUN SEQUENCE"/>
    <property type="match status" value="1"/>
</dbReference>
<protein>
    <recommendedName>
        <fullName evidence="2">DUF7704 domain-containing protein</fullName>
    </recommendedName>
</protein>
<feature type="transmembrane region" description="Helical" evidence="1">
    <location>
        <begin position="125"/>
        <end position="145"/>
    </location>
</feature>
<keyword evidence="1" id="KW-0812">Transmembrane</keyword>